<comment type="caution">
    <text evidence="1">The sequence shown here is derived from an EMBL/GenBank/DDBJ whole genome shotgun (WGS) entry which is preliminary data.</text>
</comment>
<accession>A0A125QFR2</accession>
<dbReference type="AlphaFoldDB" id="A0A125QFR2"/>
<name>A0A125QFR2_PSEFL</name>
<evidence type="ECO:0000313" key="2">
    <source>
        <dbReference type="Proteomes" id="UP000061348"/>
    </source>
</evidence>
<sequence>MIAQIVVLRGILCHPRPSLQALRIRIALYRCRKHTKQLRVHDQQTFLLVIGHVRVVLGEAIQQCLIHTRCQGPCAEISSRSLSCQPAHQGM</sequence>
<dbReference type="Proteomes" id="UP000061348">
    <property type="component" value="Unassembled WGS sequence"/>
</dbReference>
<organism evidence="1 2">
    <name type="scientific">Pseudomonas fluorescens</name>
    <dbReference type="NCBI Taxonomy" id="294"/>
    <lineage>
        <taxon>Bacteria</taxon>
        <taxon>Pseudomonadati</taxon>
        <taxon>Pseudomonadota</taxon>
        <taxon>Gammaproteobacteria</taxon>
        <taxon>Pseudomonadales</taxon>
        <taxon>Pseudomonadaceae</taxon>
        <taxon>Pseudomonas</taxon>
    </lineage>
</organism>
<protein>
    <submittedName>
        <fullName evidence="1">Uncharacterized protein</fullName>
    </submittedName>
</protein>
<dbReference type="EMBL" id="LCYA01000238">
    <property type="protein sequence ID" value="KWV78987.1"/>
    <property type="molecule type" value="Genomic_DNA"/>
</dbReference>
<evidence type="ECO:0000313" key="1">
    <source>
        <dbReference type="EMBL" id="KWV78987.1"/>
    </source>
</evidence>
<gene>
    <name evidence="1" type="ORF">PFLmoz3_06052</name>
</gene>
<reference evidence="1 2" key="1">
    <citation type="submission" date="2015-05" db="EMBL/GenBank/DDBJ databases">
        <title>A genomic and transcriptomic approach to investigate the blue pigment phenotype in Pseudomonas fluorescens.</title>
        <authorList>
            <person name="Andreani N.A."/>
            <person name="Cardazzo B."/>
        </authorList>
    </citation>
    <scope>NUCLEOTIDE SEQUENCE [LARGE SCALE GENOMIC DNA]</scope>
    <source>
        <strain evidence="1 2">Ps_22</strain>
    </source>
</reference>
<proteinExistence type="predicted"/>